<dbReference type="GO" id="GO:0016836">
    <property type="term" value="F:hydro-lyase activity"/>
    <property type="evidence" value="ECO:0007669"/>
    <property type="project" value="TreeGrafter"/>
</dbReference>
<reference evidence="4 5" key="1">
    <citation type="journal article" date="2007" name="PLoS Pathog.">
        <title>Genome sequence of Babesia bovis and comparative analysis of apicomplexan hemoprotozoa.</title>
        <authorList>
            <person name="Brayton K.A."/>
            <person name="Lau A.O.T."/>
            <person name="Herndon D.R."/>
            <person name="Hannick L."/>
            <person name="Kappmeyer L.S."/>
            <person name="Berens S.J."/>
            <person name="Bidwell S.L."/>
            <person name="Brown W.C."/>
            <person name="Crabtree J."/>
            <person name="Fadrosh D."/>
            <person name="Feldblum T."/>
            <person name="Forberger H.A."/>
            <person name="Haas B.J."/>
            <person name="Howell J.M."/>
            <person name="Khouri H."/>
            <person name="Koo H."/>
            <person name="Mann D.J."/>
            <person name="Norimine J."/>
            <person name="Paulsen I.T."/>
            <person name="Radune D."/>
            <person name="Ren Q."/>
            <person name="Smith R.K. Jr."/>
            <person name="Suarez C.E."/>
            <person name="White O."/>
            <person name="Wortman J.R."/>
            <person name="Knowles D.P. Jr."/>
            <person name="McElwain T.F."/>
            <person name="Nene V.M."/>
        </authorList>
    </citation>
    <scope>NUCLEOTIDE SEQUENCE [LARGE SCALE GENOMIC DNA]</scope>
    <source>
        <strain evidence="4">T2Bo</strain>
    </source>
</reference>
<dbReference type="STRING" id="5865.A7ARF0"/>
<dbReference type="GeneID" id="5478921"/>
<reference evidence="5" key="3">
    <citation type="journal article" date="2021" name="Int. J. Parasitol.">
        <title>Comparative analysis of gene expression between Babesia bovis blood stages and kinetes allowed by improved genome annotation.</title>
        <authorList>
            <person name="Ueti M.W."/>
            <person name="Johnson W.C."/>
            <person name="Kappmeyer L.S."/>
            <person name="Herndon D.R."/>
            <person name="Mousel M.R."/>
            <person name="Reif K.E."/>
            <person name="Taus N.S."/>
            <person name="Ifeonu O.O."/>
            <person name="Silva J.C."/>
            <person name="Suarez C.E."/>
            <person name="Brayton K.A."/>
        </authorList>
    </citation>
    <scope>NUCLEOTIDE SEQUENCE [LARGE SCALE GENOMIC DNA]</scope>
</reference>
<reference evidence="5" key="2">
    <citation type="journal article" date="2020" name="Data Brief">
        <title>Transcriptome dataset of Babesia bovis life stages within vertebrate and invertebrate hosts.</title>
        <authorList>
            <person name="Ueti M.W."/>
            <person name="Johnson W.C."/>
            <person name="Kappmeyer L.S."/>
            <person name="Herndon D.R."/>
            <person name="Mousel M.R."/>
            <person name="Reif K.E."/>
            <person name="Taus N.S."/>
            <person name="Ifeonu O.O."/>
            <person name="Silva J.C."/>
            <person name="Suarez C.E."/>
            <person name="Brayton K.A."/>
        </authorList>
    </citation>
    <scope>NUCLEOTIDE SEQUENCE [LARGE SCALE GENOMIC DNA]</scope>
</reference>
<evidence type="ECO:0000313" key="5">
    <source>
        <dbReference type="Proteomes" id="UP000002173"/>
    </source>
</evidence>
<organism evidence="4 5">
    <name type="scientific">Babesia bovis</name>
    <dbReference type="NCBI Taxonomy" id="5865"/>
    <lineage>
        <taxon>Eukaryota</taxon>
        <taxon>Sar</taxon>
        <taxon>Alveolata</taxon>
        <taxon>Apicomplexa</taxon>
        <taxon>Aconoidasida</taxon>
        <taxon>Piroplasmida</taxon>
        <taxon>Babesiidae</taxon>
        <taxon>Babesia</taxon>
    </lineage>
</organism>
<feature type="domain" description="Enoyl-CoA hydratase/isomerase" evidence="3">
    <location>
        <begin position="11"/>
        <end position="248"/>
    </location>
</feature>
<dbReference type="EMBL" id="AAXT01000002">
    <property type="protein sequence ID" value="EDO07119.1"/>
    <property type="molecule type" value="Genomic_DNA"/>
</dbReference>
<dbReference type="AlphaFoldDB" id="A7ARF0"/>
<protein>
    <recommendedName>
        <fullName evidence="3">Enoyl-CoA hydratase/isomerase domain-containing protein</fullName>
    </recommendedName>
</protein>
<sequence length="441" mass="51215">MISLYTGISQINSLYRKLADLETNIYKRFVVVTSMTRHIFSNGLHPIEQKLFSESLRKLKHHEKGQPLFKVVLRSIDDYLNNICDLSYLIQSYKKPLLAYANGVTGGYGSCLISLANTSACYKHSKFKFNNIDNGVPLLGGQSYLLAMLRGSLGEYLLLTGKVLSGEDLVWSGLVRRFIPPDAIGLIQLTAERLVELPEKETEIQLQELYSPIETPYSLERFEWLIHEHFNRPSVKDILHSLERGISEKKLRSQSNLKSDVVRNWEMETMDIIMDRKSSELMDLDTSLKLIRDVKAYKVEVLKSLDITPKRWEEIKRFIYKPPLEKNDMYAFELLRNVQCEVLLESLQLELESFFTMLGKSLGLPDYNIWPESRFSVHPFTPSYRSGVALSSLPYLRKLHPDYDANTDSDHDAIRTDRLHERWPPDFLQREMMLMKRILIK</sequence>
<dbReference type="SUPFAM" id="SSF52096">
    <property type="entry name" value="ClpP/crotonase"/>
    <property type="match status" value="1"/>
</dbReference>
<dbReference type="PANTHER" id="PTHR43602:SF1">
    <property type="entry name" value="ENOYL-COA HYDRATASE DOMAIN-CONTAINING PROTEIN 3, MITOCHONDRIAL"/>
    <property type="match status" value="1"/>
</dbReference>
<name>A7ARF0_BABBO</name>
<gene>
    <name evidence="4" type="ORF">BBOV_IV007650</name>
</gene>
<dbReference type="PANTHER" id="PTHR43602">
    <property type="match status" value="1"/>
</dbReference>
<keyword evidence="1" id="KW-0276">Fatty acid metabolism</keyword>
<proteinExistence type="predicted"/>
<dbReference type="eggNOG" id="KOG1684">
    <property type="taxonomic scope" value="Eukaryota"/>
</dbReference>
<keyword evidence="5" id="KW-1185">Reference proteome</keyword>
<evidence type="ECO:0000256" key="1">
    <source>
        <dbReference type="ARBA" id="ARBA00022832"/>
    </source>
</evidence>
<dbReference type="OMA" id="EIIHDHF"/>
<dbReference type="Proteomes" id="UP000002173">
    <property type="component" value="Unassembled WGS sequence"/>
</dbReference>
<dbReference type="Pfam" id="PF16113">
    <property type="entry name" value="ECH_2"/>
    <property type="match status" value="1"/>
</dbReference>
<dbReference type="InParanoid" id="A7ARF0"/>
<evidence type="ECO:0000313" key="4">
    <source>
        <dbReference type="EMBL" id="EDO07119.1"/>
    </source>
</evidence>
<comment type="caution">
    <text evidence="4">The sequence shown here is derived from an EMBL/GenBank/DDBJ whole genome shotgun (WGS) entry which is preliminary data.</text>
</comment>
<dbReference type="GO" id="GO:0006631">
    <property type="term" value="P:fatty acid metabolic process"/>
    <property type="evidence" value="ECO:0007669"/>
    <property type="project" value="UniProtKB-KW"/>
</dbReference>
<keyword evidence="2" id="KW-0443">Lipid metabolism</keyword>
<dbReference type="Gene3D" id="3.90.226.10">
    <property type="entry name" value="2-enoyl-CoA Hydratase, Chain A, domain 1"/>
    <property type="match status" value="1"/>
</dbReference>
<evidence type="ECO:0000256" key="2">
    <source>
        <dbReference type="ARBA" id="ARBA00023098"/>
    </source>
</evidence>
<evidence type="ECO:0000259" key="3">
    <source>
        <dbReference type="Pfam" id="PF16113"/>
    </source>
</evidence>
<dbReference type="InterPro" id="IPR045004">
    <property type="entry name" value="ECH_dom"/>
</dbReference>
<dbReference type="InterPro" id="IPR029045">
    <property type="entry name" value="ClpP/crotonase-like_dom_sf"/>
</dbReference>
<dbReference type="InterPro" id="IPR052377">
    <property type="entry name" value="Mitochondrial_ECH-domain"/>
</dbReference>
<dbReference type="GO" id="GO:0005739">
    <property type="term" value="C:mitochondrion"/>
    <property type="evidence" value="ECO:0007669"/>
    <property type="project" value="TreeGrafter"/>
</dbReference>
<accession>A7ARF0</accession>
<dbReference type="KEGG" id="bbo:BBOV_IV007650"/>
<dbReference type="VEuPathDB" id="PiroplasmaDB:BBOV_IV007650"/>